<evidence type="ECO:0000259" key="2">
    <source>
        <dbReference type="PROSITE" id="PS50966"/>
    </source>
</evidence>
<dbReference type="PANTHER" id="PTHR47456">
    <property type="entry name" value="PHD-TYPE DOMAIN-CONTAINING PROTEIN"/>
    <property type="match status" value="1"/>
</dbReference>
<protein>
    <recommendedName>
        <fullName evidence="2">SWIM-type domain-containing protein</fullName>
    </recommendedName>
</protein>
<keyword evidence="1" id="KW-0863">Zinc-finger</keyword>
<dbReference type="Pfam" id="PF04434">
    <property type="entry name" value="SWIM"/>
    <property type="match status" value="1"/>
</dbReference>
<sequence length="167" mass="19784">FLTTINTNNGVERQNKAFKYDYLAGIKQRTLSGMLSVLIDEFLPDKYLKYVELNTKLQASFRRYNSAIPSYLRERPHHIIKHSMDRLSLAESIPSSNVTVIDMENGEFLVKSQSRPEEKKMYKVMFGTKQPSCECFDWERQQLPCKHFFAVFQHFPSWLFDRLPKEY</sequence>
<organism evidence="3 4">
    <name type="scientific">Pocillopora meandrina</name>
    <dbReference type="NCBI Taxonomy" id="46732"/>
    <lineage>
        <taxon>Eukaryota</taxon>
        <taxon>Metazoa</taxon>
        <taxon>Cnidaria</taxon>
        <taxon>Anthozoa</taxon>
        <taxon>Hexacorallia</taxon>
        <taxon>Scleractinia</taxon>
        <taxon>Astrocoeniina</taxon>
        <taxon>Pocilloporidae</taxon>
        <taxon>Pocillopora</taxon>
    </lineage>
</organism>
<dbReference type="EMBL" id="CALNXJ010000007">
    <property type="protein sequence ID" value="CAH3044242.1"/>
    <property type="molecule type" value="Genomic_DNA"/>
</dbReference>
<reference evidence="3 4" key="1">
    <citation type="submission" date="2022-05" db="EMBL/GenBank/DDBJ databases">
        <authorList>
            <consortium name="Genoscope - CEA"/>
            <person name="William W."/>
        </authorList>
    </citation>
    <scope>NUCLEOTIDE SEQUENCE [LARGE SCALE GENOMIC DNA]</scope>
</reference>
<keyword evidence="1" id="KW-0862">Zinc</keyword>
<dbReference type="Proteomes" id="UP001159428">
    <property type="component" value="Unassembled WGS sequence"/>
</dbReference>
<keyword evidence="4" id="KW-1185">Reference proteome</keyword>
<accession>A0AAU9W3R3</accession>
<evidence type="ECO:0000313" key="3">
    <source>
        <dbReference type="EMBL" id="CAH3044242.1"/>
    </source>
</evidence>
<dbReference type="AlphaFoldDB" id="A0AAU9W3R3"/>
<evidence type="ECO:0000256" key="1">
    <source>
        <dbReference type="PROSITE-ProRule" id="PRU00325"/>
    </source>
</evidence>
<dbReference type="GO" id="GO:0008270">
    <property type="term" value="F:zinc ion binding"/>
    <property type="evidence" value="ECO:0007669"/>
    <property type="project" value="UniProtKB-KW"/>
</dbReference>
<proteinExistence type="predicted"/>
<evidence type="ECO:0000313" key="4">
    <source>
        <dbReference type="Proteomes" id="UP001159428"/>
    </source>
</evidence>
<gene>
    <name evidence="3" type="ORF">PMEA_00031048</name>
</gene>
<feature type="domain" description="SWIM-type" evidence="2">
    <location>
        <begin position="122"/>
        <end position="156"/>
    </location>
</feature>
<comment type="caution">
    <text evidence="3">The sequence shown here is derived from an EMBL/GenBank/DDBJ whole genome shotgun (WGS) entry which is preliminary data.</text>
</comment>
<feature type="non-terminal residue" evidence="3">
    <location>
        <position position="1"/>
    </location>
</feature>
<keyword evidence="1" id="KW-0479">Metal-binding</keyword>
<dbReference type="PROSITE" id="PS50966">
    <property type="entry name" value="ZF_SWIM"/>
    <property type="match status" value="1"/>
</dbReference>
<name>A0AAU9W3R3_9CNID</name>
<dbReference type="InterPro" id="IPR007527">
    <property type="entry name" value="Znf_SWIM"/>
</dbReference>